<accession>A0AAW0C1S9</accession>
<protein>
    <recommendedName>
        <fullName evidence="1">F-box domain-containing protein</fullName>
    </recommendedName>
</protein>
<dbReference type="Pfam" id="PF12937">
    <property type="entry name" value="F-box-like"/>
    <property type="match status" value="1"/>
</dbReference>
<keyword evidence="3" id="KW-1185">Reference proteome</keyword>
<dbReference type="Gene3D" id="3.80.10.10">
    <property type="entry name" value="Ribonuclease Inhibitor"/>
    <property type="match status" value="1"/>
</dbReference>
<proteinExistence type="predicted"/>
<reference evidence="2 3" key="1">
    <citation type="journal article" date="2024" name="J Genomics">
        <title>Draft genome sequencing and assembly of Favolaschia claudopus CIRM-BRFM 2984 isolated from oak limbs.</title>
        <authorList>
            <person name="Navarro D."/>
            <person name="Drula E."/>
            <person name="Chaduli D."/>
            <person name="Cazenave R."/>
            <person name="Ahrendt S."/>
            <person name="Wang J."/>
            <person name="Lipzen A."/>
            <person name="Daum C."/>
            <person name="Barry K."/>
            <person name="Grigoriev I.V."/>
            <person name="Favel A."/>
            <person name="Rosso M.N."/>
            <person name="Martin F."/>
        </authorList>
    </citation>
    <scope>NUCLEOTIDE SEQUENCE [LARGE SCALE GENOMIC DNA]</scope>
    <source>
        <strain evidence="2 3">CIRM-BRFM 2984</strain>
    </source>
</reference>
<evidence type="ECO:0000313" key="2">
    <source>
        <dbReference type="EMBL" id="KAK7033004.1"/>
    </source>
</evidence>
<name>A0AAW0C1S9_9AGAR</name>
<dbReference type="SUPFAM" id="SSF52047">
    <property type="entry name" value="RNI-like"/>
    <property type="match status" value="1"/>
</dbReference>
<comment type="caution">
    <text evidence="2">The sequence shown here is derived from an EMBL/GenBank/DDBJ whole genome shotgun (WGS) entry which is preliminary data.</text>
</comment>
<feature type="domain" description="F-box" evidence="1">
    <location>
        <begin position="15"/>
        <end position="53"/>
    </location>
</feature>
<evidence type="ECO:0000259" key="1">
    <source>
        <dbReference type="Pfam" id="PF12937"/>
    </source>
</evidence>
<dbReference type="EMBL" id="JAWWNJ010000023">
    <property type="protein sequence ID" value="KAK7033004.1"/>
    <property type="molecule type" value="Genomic_DNA"/>
</dbReference>
<dbReference type="Proteomes" id="UP001362999">
    <property type="component" value="Unassembled WGS sequence"/>
</dbReference>
<sequence>MFSTHAAQTRVLEIPELLDMIFGYLEPCFNASNASVCKRWSEIALDTLWRDLDDLPRLFGLLKPLRPSGESPDSPQVFITPPDAGDWTRLEKYSRRIRCLTHRPDQCTVSLCPTVFEDVARTRTTLNILPNMKSLVWHDLPALGVIFMQSTVTHFSFLIPNEYAEPDAALPTFRDITSRMPHLLTLDLRSHIPMHDMEDNILFLLRGLPKLRKVVFPRFSITTRVAQTLQHHENLGCIEFQYELNQGCGDPQDTEVFAPTLKQGGFPSLYDLSLTCTVQDLTTFMGQPSAPTNLTALYVDSRLVESPTAIHELLTVLVESCQLLESLGIITLIEYSEWSRSLAHIPMTDRVNYSTLRPVQNFPNLTIFEITHQYPLDLTLEDLEQLARSWPSLRKLILNNEPLVCNEPSSLTLKALIPFAQYCPELEQLGLFINASTADLPSTYQVDPPPSYQCKPFGKLRRLSMGVSFVSDPGAVALFLSQICPLKTSIESGVTWDTSGEEEHPLFEAVVDRCSRWAKVDELLPLLTKLRMEERERTKVLLTEVKDLRMRSGVLMDKIGLNGGQAVDSDRCVTV</sequence>
<dbReference type="AlphaFoldDB" id="A0AAW0C1S9"/>
<dbReference type="InterPro" id="IPR032675">
    <property type="entry name" value="LRR_dom_sf"/>
</dbReference>
<dbReference type="InterPro" id="IPR036047">
    <property type="entry name" value="F-box-like_dom_sf"/>
</dbReference>
<dbReference type="SUPFAM" id="SSF81383">
    <property type="entry name" value="F-box domain"/>
    <property type="match status" value="1"/>
</dbReference>
<dbReference type="Gene3D" id="1.20.1280.50">
    <property type="match status" value="1"/>
</dbReference>
<gene>
    <name evidence="2" type="ORF">R3P38DRAFT_2700446</name>
</gene>
<organism evidence="2 3">
    <name type="scientific">Favolaschia claudopus</name>
    <dbReference type="NCBI Taxonomy" id="2862362"/>
    <lineage>
        <taxon>Eukaryota</taxon>
        <taxon>Fungi</taxon>
        <taxon>Dikarya</taxon>
        <taxon>Basidiomycota</taxon>
        <taxon>Agaricomycotina</taxon>
        <taxon>Agaricomycetes</taxon>
        <taxon>Agaricomycetidae</taxon>
        <taxon>Agaricales</taxon>
        <taxon>Marasmiineae</taxon>
        <taxon>Mycenaceae</taxon>
        <taxon>Favolaschia</taxon>
    </lineage>
</organism>
<evidence type="ECO:0000313" key="3">
    <source>
        <dbReference type="Proteomes" id="UP001362999"/>
    </source>
</evidence>
<dbReference type="InterPro" id="IPR001810">
    <property type="entry name" value="F-box_dom"/>
</dbReference>